<dbReference type="Proteomes" id="UP001360953">
    <property type="component" value="Unassembled WGS sequence"/>
</dbReference>
<keyword evidence="1" id="KW-0812">Transmembrane</keyword>
<comment type="caution">
    <text evidence="2">The sequence shown here is derived from an EMBL/GenBank/DDBJ whole genome shotgun (WGS) entry which is preliminary data.</text>
</comment>
<gene>
    <name evidence="2" type="ORF">J3D65DRAFT_274838</name>
</gene>
<reference evidence="2 3" key="1">
    <citation type="submission" date="2024-04" db="EMBL/GenBank/DDBJ databases">
        <title>Phyllosticta paracitricarpa is synonymous to the EU quarantine fungus P. citricarpa based on phylogenomic analyses.</title>
        <authorList>
            <consortium name="Lawrence Berkeley National Laboratory"/>
            <person name="Van ingen-buijs V.A."/>
            <person name="Van westerhoven A.C."/>
            <person name="Haridas S."/>
            <person name="Skiadas P."/>
            <person name="Martin F."/>
            <person name="Groenewald J.Z."/>
            <person name="Crous P.W."/>
            <person name="Seidl M.F."/>
        </authorList>
    </citation>
    <scope>NUCLEOTIDE SEQUENCE [LARGE SCALE GENOMIC DNA]</scope>
    <source>
        <strain evidence="2 3">CPC 17464</strain>
    </source>
</reference>
<keyword evidence="1" id="KW-1133">Transmembrane helix</keyword>
<keyword evidence="1" id="KW-0472">Membrane</keyword>
<accession>A0ABR1LXC0</accession>
<keyword evidence="3" id="KW-1185">Reference proteome</keyword>
<evidence type="ECO:0000313" key="2">
    <source>
        <dbReference type="EMBL" id="KAK7539283.1"/>
    </source>
</evidence>
<organism evidence="2 3">
    <name type="scientific">Phyllosticta citribraziliensis</name>
    <dbReference type="NCBI Taxonomy" id="989973"/>
    <lineage>
        <taxon>Eukaryota</taxon>
        <taxon>Fungi</taxon>
        <taxon>Dikarya</taxon>
        <taxon>Ascomycota</taxon>
        <taxon>Pezizomycotina</taxon>
        <taxon>Dothideomycetes</taxon>
        <taxon>Dothideomycetes incertae sedis</taxon>
        <taxon>Botryosphaeriales</taxon>
        <taxon>Phyllostictaceae</taxon>
        <taxon>Phyllosticta</taxon>
    </lineage>
</organism>
<dbReference type="GeneID" id="92027904"/>
<protein>
    <submittedName>
        <fullName evidence="2">Uncharacterized protein</fullName>
    </submittedName>
</protein>
<name>A0ABR1LXC0_9PEZI</name>
<dbReference type="EMBL" id="JBBPEH010000004">
    <property type="protein sequence ID" value="KAK7539283.1"/>
    <property type="molecule type" value="Genomic_DNA"/>
</dbReference>
<evidence type="ECO:0000256" key="1">
    <source>
        <dbReference type="SAM" id="Phobius"/>
    </source>
</evidence>
<dbReference type="RefSeq" id="XP_066656554.1">
    <property type="nucleotide sequence ID" value="XM_066794998.1"/>
</dbReference>
<proteinExistence type="predicted"/>
<evidence type="ECO:0000313" key="3">
    <source>
        <dbReference type="Proteomes" id="UP001360953"/>
    </source>
</evidence>
<feature type="transmembrane region" description="Helical" evidence="1">
    <location>
        <begin position="106"/>
        <end position="130"/>
    </location>
</feature>
<sequence length="195" mass="21454">MNAWFDAKMQEQLACYPDTPDLFEMLGPRSAANYTRPVNRTKKMSMKNSKDWLTLSTKSTTLVFLSRPMLHFPTNLRVPIVAAREPLALSKFNVSLQNIVPDSYCILGASCAGCSFVGVLVGVAGGLIGSKEPGSFFRRRPPKLYTQLSSSRKSRKTDRRGSCNQSLAVLKREMVFVACPPFVFSHREAGGGGAL</sequence>